<dbReference type="Proteomes" id="UP000225448">
    <property type="component" value="Segment"/>
</dbReference>
<sequence>MYDKVSILKQVNVTASNSTSPIGEAPDLKGISVGELIAAARARSNNTAVAQLVDWASKFPPSKRRSLYRRATAPIRRQWHRIKATYNYWKNY</sequence>
<gene>
    <name evidence="1" type="ORF">PHABIO_273</name>
</gene>
<evidence type="ECO:0000313" key="2">
    <source>
        <dbReference type="Proteomes" id="UP000225448"/>
    </source>
</evidence>
<protein>
    <submittedName>
        <fullName evidence="1">Uncharacterized protein</fullName>
    </submittedName>
</protein>
<proteinExistence type="predicted"/>
<evidence type="ECO:0000313" key="1">
    <source>
        <dbReference type="EMBL" id="ARV76904.1"/>
    </source>
</evidence>
<reference evidence="1 2" key="1">
    <citation type="submission" date="2017-05" db="EMBL/GenBank/DDBJ databases">
        <authorList>
            <person name="Song R."/>
            <person name="Chenine A.L."/>
            <person name="Ruprecht R.M."/>
        </authorList>
    </citation>
    <scope>NUCLEOTIDE SEQUENCE [LARGE SCALE GENOMIC DNA]</scope>
</reference>
<name>A0A1Y0SWE6_9CAUD</name>
<keyword evidence="2" id="KW-1185">Reference proteome</keyword>
<organism evidence="1 2">
    <name type="scientific">Pseudomonas phage Phabio</name>
    <dbReference type="NCBI Taxonomy" id="2006668"/>
    <lineage>
        <taxon>Viruses</taxon>
        <taxon>Duplodnaviria</taxon>
        <taxon>Heunggongvirae</taxon>
        <taxon>Uroviricota</taxon>
        <taxon>Caudoviricetes</taxon>
        <taxon>Chimalliviridae</taxon>
        <taxon>Phabiovirus</taxon>
        <taxon>Phabiovirus phabio</taxon>
    </lineage>
</organism>
<dbReference type="EMBL" id="MF042360">
    <property type="protein sequence ID" value="ARV76904.1"/>
    <property type="molecule type" value="Genomic_DNA"/>
</dbReference>
<accession>A0A1Y0SWE6</accession>